<evidence type="ECO:0000256" key="1">
    <source>
        <dbReference type="SAM" id="MobiDB-lite"/>
    </source>
</evidence>
<accession>A0ABW1EYX2</accession>
<reference evidence="3" key="1">
    <citation type="journal article" date="2019" name="Int. J. Syst. Evol. Microbiol.">
        <title>The Global Catalogue of Microorganisms (GCM) 10K type strain sequencing project: providing services to taxonomists for standard genome sequencing and annotation.</title>
        <authorList>
            <consortium name="The Broad Institute Genomics Platform"/>
            <consortium name="The Broad Institute Genome Sequencing Center for Infectious Disease"/>
            <person name="Wu L."/>
            <person name="Ma J."/>
        </authorList>
    </citation>
    <scope>NUCLEOTIDE SEQUENCE [LARGE SCALE GENOMIC DNA]</scope>
    <source>
        <strain evidence="3">CGMCC 4.1469</strain>
    </source>
</reference>
<comment type="caution">
    <text evidence="2">The sequence shown here is derived from an EMBL/GenBank/DDBJ whole genome shotgun (WGS) entry which is preliminary data.</text>
</comment>
<gene>
    <name evidence="2" type="ORF">ACFP0N_18085</name>
</gene>
<dbReference type="RefSeq" id="WP_313767420.1">
    <property type="nucleotide sequence ID" value="NZ_BAAAVH010000027.1"/>
</dbReference>
<proteinExistence type="predicted"/>
<dbReference type="EMBL" id="JBHSOD010000021">
    <property type="protein sequence ID" value="MFC5886880.1"/>
    <property type="molecule type" value="Genomic_DNA"/>
</dbReference>
<evidence type="ECO:0000313" key="3">
    <source>
        <dbReference type="Proteomes" id="UP001596067"/>
    </source>
</evidence>
<feature type="region of interest" description="Disordered" evidence="1">
    <location>
        <begin position="1"/>
        <end position="25"/>
    </location>
</feature>
<keyword evidence="3" id="KW-1185">Reference proteome</keyword>
<organism evidence="2 3">
    <name type="scientific">Kitasatospora aburaviensis</name>
    <dbReference type="NCBI Taxonomy" id="67265"/>
    <lineage>
        <taxon>Bacteria</taxon>
        <taxon>Bacillati</taxon>
        <taxon>Actinomycetota</taxon>
        <taxon>Actinomycetes</taxon>
        <taxon>Kitasatosporales</taxon>
        <taxon>Streptomycetaceae</taxon>
        <taxon>Kitasatospora</taxon>
    </lineage>
</organism>
<evidence type="ECO:0000313" key="2">
    <source>
        <dbReference type="EMBL" id="MFC5886880.1"/>
    </source>
</evidence>
<name>A0ABW1EYX2_9ACTN</name>
<dbReference type="Proteomes" id="UP001596067">
    <property type="component" value="Unassembled WGS sequence"/>
</dbReference>
<sequence>MNSPDNCLRHPPDQAPPSGSDPALAPLPLRVYAHLMPNSQDRARKAVDRLFLPGEPTY</sequence>
<protein>
    <submittedName>
        <fullName evidence="2">Uncharacterized protein</fullName>
    </submittedName>
</protein>